<protein>
    <recommendedName>
        <fullName evidence="2">USP domain-containing protein</fullName>
    </recommendedName>
</protein>
<dbReference type="GO" id="GO:0005829">
    <property type="term" value="C:cytosol"/>
    <property type="evidence" value="ECO:0007669"/>
    <property type="project" value="TreeGrafter"/>
</dbReference>
<dbReference type="PANTHER" id="PTHR24006">
    <property type="entry name" value="UBIQUITIN CARBOXYL-TERMINAL HYDROLASE"/>
    <property type="match status" value="1"/>
</dbReference>
<accession>A0A6B2KX30</accession>
<feature type="region of interest" description="Disordered" evidence="1">
    <location>
        <begin position="345"/>
        <end position="470"/>
    </location>
</feature>
<dbReference type="InterPro" id="IPR001394">
    <property type="entry name" value="Peptidase_C19_UCH"/>
</dbReference>
<evidence type="ECO:0000259" key="2">
    <source>
        <dbReference type="PROSITE" id="PS50235"/>
    </source>
</evidence>
<feature type="compositionally biased region" description="Basic residues" evidence="1">
    <location>
        <begin position="354"/>
        <end position="370"/>
    </location>
</feature>
<dbReference type="InterPro" id="IPR038765">
    <property type="entry name" value="Papain-like_cys_pep_sf"/>
</dbReference>
<organism evidence="3">
    <name type="scientific">Arcella intermedia</name>
    <dbReference type="NCBI Taxonomy" id="1963864"/>
    <lineage>
        <taxon>Eukaryota</taxon>
        <taxon>Amoebozoa</taxon>
        <taxon>Tubulinea</taxon>
        <taxon>Elardia</taxon>
        <taxon>Arcellinida</taxon>
        <taxon>Sphaerothecina</taxon>
        <taxon>Arcellidae</taxon>
        <taxon>Arcella</taxon>
    </lineage>
</organism>
<dbReference type="GO" id="GO:0004843">
    <property type="term" value="F:cysteine-type deubiquitinase activity"/>
    <property type="evidence" value="ECO:0007669"/>
    <property type="project" value="InterPro"/>
</dbReference>
<feature type="compositionally biased region" description="Basic and acidic residues" evidence="1">
    <location>
        <begin position="371"/>
        <end position="393"/>
    </location>
</feature>
<evidence type="ECO:0000256" key="1">
    <source>
        <dbReference type="SAM" id="MobiDB-lite"/>
    </source>
</evidence>
<feature type="domain" description="USP" evidence="2">
    <location>
        <begin position="1"/>
        <end position="337"/>
    </location>
</feature>
<dbReference type="PROSITE" id="PS00973">
    <property type="entry name" value="USP_2"/>
    <property type="match status" value="1"/>
</dbReference>
<dbReference type="EMBL" id="GIBP01000320">
    <property type="protein sequence ID" value="NDV29289.1"/>
    <property type="molecule type" value="Transcribed_RNA"/>
</dbReference>
<reference evidence="3" key="1">
    <citation type="journal article" date="2020" name="J. Eukaryot. Microbiol.">
        <title>De novo Sequencing, Assembly and Annotation of the Transcriptome for the Free-Living Testate Amoeba Arcella intermedia.</title>
        <authorList>
            <person name="Ribeiro G.M."/>
            <person name="Porfirio-Sousa A.L."/>
            <person name="Maurer-Alcala X.X."/>
            <person name="Katz L.A."/>
            <person name="Lahr D.J.G."/>
        </authorList>
    </citation>
    <scope>NUCLEOTIDE SEQUENCE</scope>
</reference>
<dbReference type="FunFam" id="3.90.70.10:FF:000022">
    <property type="entry name" value="Ubiquitin carboxyl-terminal hydrolase 24"/>
    <property type="match status" value="1"/>
</dbReference>
<dbReference type="Gene3D" id="3.90.70.10">
    <property type="entry name" value="Cysteine proteinases"/>
    <property type="match status" value="1"/>
</dbReference>
<dbReference type="InterPro" id="IPR028889">
    <property type="entry name" value="USP"/>
</dbReference>
<dbReference type="GO" id="GO:0016579">
    <property type="term" value="P:protein deubiquitination"/>
    <property type="evidence" value="ECO:0007669"/>
    <property type="project" value="InterPro"/>
</dbReference>
<dbReference type="SUPFAM" id="SSF54001">
    <property type="entry name" value="Cysteine proteinases"/>
    <property type="match status" value="1"/>
</dbReference>
<feature type="compositionally biased region" description="Basic and acidic residues" evidence="1">
    <location>
        <begin position="423"/>
        <end position="457"/>
    </location>
</feature>
<dbReference type="AlphaFoldDB" id="A0A6B2KX30"/>
<sequence length="967" mass="111159">MNSLLQQLFLTTDFRKVVLQAPNATQDKSDSVLHQLQCLFAGLQEGITKYQETTSFCRGYKVNGQPVNTSQQMDAWEFFNTLLDKLENELRGTNSLISMRKIFGGNLTNQLIGVQGCDHKREREEPFYTISVDIKQKENLESALELFVQGEMLTGENKYMCESCGEPVSTLKRCCIKDLPHMLVIHLKRFEFDYDTLDRKKVSSPCSFPMLLNMEPYTAEGLARKEAEKAGSDFDKTLIKPASYYEYELVGTVVHTGGIDSGHYYSFIKERIPIKGNSLRWFEFNDTNVRLFDQSEIPEETFGGIVDVEILDKETNTKKVVKKEKSNNAYLLFYQRVTPLQIPEEVKLESPKSARGHSSPKHKQKTKRSTQVREIESKEKVRDKESKPKKSSEGDLENMDQEPNGEIENKKTEEPNVQNNETTKSDSKRKEEGEVEEKKMKKEKEGVPKDTLQDIKEPKKRLHKTKKVLPVHTASPTSRIKWNASGIIDPKLEEDTSITSIIAKSYLKNLYNAKSRISSNLNKMFSEQWKVGIPENIFRLVWAQNVDYLFDRQIFDSDFFGFVWRVLNLYSPKQSKLDGEGSTYSPSLHMIQYGTKFLFQVYSYCRDKDSFVMWAARLKSYYQVNPDACRWLLTLLLNNRELVETLLYSEKSKLALCEVIVTAISSLAPHERHLYPVTSKWIKSNDTNKQISTEGLSCSMLFINLLLSRLLEKYVQRSVTDQYFNCFIAFSVGVPEIHYLLYECSLIQVFSRLLRGTGEFAYENTTSPTQWSSRFSAAIDVIAHLFCATKIGSTPSRPPTATLPFDDMLELPEKDFKLIFHKAQKFLHPIIQADINSKAIIRMGKHHSWESLENTSEFWFKSIIATGFTTVNPKSAAVKPYMLLFKGILEIDDTLSIKRTDDAVEFFLNLLKEHLSEKDSETSEKLVNVLGKFLDMDRFKQSILKKDYRTQLMNYLSSAGVVLTKPS</sequence>
<feature type="compositionally biased region" description="Basic residues" evidence="1">
    <location>
        <begin position="458"/>
        <end position="469"/>
    </location>
</feature>
<dbReference type="Pfam" id="PF00443">
    <property type="entry name" value="UCH"/>
    <property type="match status" value="1"/>
</dbReference>
<dbReference type="GO" id="GO:0005634">
    <property type="term" value="C:nucleus"/>
    <property type="evidence" value="ECO:0007669"/>
    <property type="project" value="TreeGrafter"/>
</dbReference>
<dbReference type="InterPro" id="IPR050164">
    <property type="entry name" value="Peptidase_C19"/>
</dbReference>
<proteinExistence type="predicted"/>
<dbReference type="PANTHER" id="PTHR24006:SF827">
    <property type="entry name" value="UBIQUITIN CARBOXYL-TERMINAL HYDROLASE 34"/>
    <property type="match status" value="1"/>
</dbReference>
<feature type="compositionally biased region" description="Acidic residues" evidence="1">
    <location>
        <begin position="394"/>
        <end position="405"/>
    </location>
</feature>
<dbReference type="InterPro" id="IPR018200">
    <property type="entry name" value="USP_CS"/>
</dbReference>
<name>A0A6B2KX30_9EUKA</name>
<evidence type="ECO:0000313" key="3">
    <source>
        <dbReference type="EMBL" id="NDV29289.1"/>
    </source>
</evidence>
<dbReference type="PROSITE" id="PS50235">
    <property type="entry name" value="USP_3"/>
    <property type="match status" value="1"/>
</dbReference>